<evidence type="ECO:0000259" key="10">
    <source>
        <dbReference type="PROSITE" id="PS51184"/>
    </source>
</evidence>
<evidence type="ECO:0000256" key="8">
    <source>
        <dbReference type="SAM" id="MobiDB-lite"/>
    </source>
</evidence>
<evidence type="ECO:0000256" key="2">
    <source>
        <dbReference type="ARBA" id="ARBA00012900"/>
    </source>
</evidence>
<proteinExistence type="inferred from homology"/>
<dbReference type="SUPFAM" id="SSF51197">
    <property type="entry name" value="Clavaminate synthase-like"/>
    <property type="match status" value="1"/>
</dbReference>
<dbReference type="SMART" id="SM00545">
    <property type="entry name" value="JmjN"/>
    <property type="match status" value="1"/>
</dbReference>
<dbReference type="GO" id="GO:0140684">
    <property type="term" value="F:histone H3K9me2/H3K9me3 demethylase activity"/>
    <property type="evidence" value="ECO:0007669"/>
    <property type="project" value="UniProtKB-EC"/>
</dbReference>
<feature type="compositionally biased region" description="Polar residues" evidence="8">
    <location>
        <begin position="26"/>
        <end position="38"/>
    </location>
</feature>
<feature type="region of interest" description="Disordered" evidence="8">
    <location>
        <begin position="1"/>
        <end position="137"/>
    </location>
</feature>
<evidence type="ECO:0000256" key="7">
    <source>
        <dbReference type="SAM" id="Coils"/>
    </source>
</evidence>
<feature type="compositionally biased region" description="Low complexity" evidence="8">
    <location>
        <begin position="1250"/>
        <end position="1262"/>
    </location>
</feature>
<feature type="compositionally biased region" description="Polar residues" evidence="8">
    <location>
        <begin position="1446"/>
        <end position="1455"/>
    </location>
</feature>
<evidence type="ECO:0000256" key="3">
    <source>
        <dbReference type="ARBA" id="ARBA00022723"/>
    </source>
</evidence>
<dbReference type="Gene3D" id="2.60.120.650">
    <property type="entry name" value="Cupin"/>
    <property type="match status" value="2"/>
</dbReference>
<dbReference type="EMBL" id="DF238811">
    <property type="protein sequence ID" value="GAC97779.1"/>
    <property type="molecule type" value="Genomic_DNA"/>
</dbReference>
<keyword evidence="13" id="KW-1185">Reference proteome</keyword>
<keyword evidence="4" id="KW-0863">Zinc-finger</keyword>
<keyword evidence="7" id="KW-0175">Coiled coil</keyword>
<dbReference type="Pfam" id="PF02373">
    <property type="entry name" value="JmjC"/>
    <property type="match status" value="1"/>
</dbReference>
<feature type="compositionally biased region" description="Low complexity" evidence="8">
    <location>
        <begin position="1306"/>
        <end position="1325"/>
    </location>
</feature>
<protein>
    <recommendedName>
        <fullName evidence="2">[histone H3]-trimethyl-L-lysine(9) demethylase</fullName>
        <ecNumber evidence="2">1.14.11.66</ecNumber>
    </recommendedName>
</protein>
<feature type="domain" description="JmjN" evidence="9">
    <location>
        <begin position="162"/>
        <end position="203"/>
    </location>
</feature>
<dbReference type="STRING" id="1305764.R9P8V8"/>
<dbReference type="GO" id="GO:0005634">
    <property type="term" value="C:nucleus"/>
    <property type="evidence" value="ECO:0007669"/>
    <property type="project" value="TreeGrafter"/>
</dbReference>
<feature type="compositionally biased region" description="Low complexity" evidence="8">
    <location>
        <begin position="1056"/>
        <end position="1068"/>
    </location>
</feature>
<dbReference type="PANTHER" id="PTHR10694">
    <property type="entry name" value="LYSINE-SPECIFIC DEMETHYLASE"/>
    <property type="match status" value="1"/>
</dbReference>
<dbReference type="HOGENOM" id="CLU_001442_7_0_1"/>
<feature type="compositionally biased region" description="Low complexity" evidence="8">
    <location>
        <begin position="113"/>
        <end position="132"/>
    </location>
</feature>
<dbReference type="SMART" id="SM00558">
    <property type="entry name" value="JmjC"/>
    <property type="match status" value="1"/>
</dbReference>
<reference evidence="13" key="1">
    <citation type="journal article" date="2013" name="Genome Announc.">
        <title>Draft genome sequence of the basidiomycetous yeast-like fungus Pseudozyma hubeiensis SY62, which produces an abundant amount of the biosurfactant mannosylerythritol lipids.</title>
        <authorList>
            <person name="Konishi M."/>
            <person name="Hatada Y."/>
            <person name="Horiuchi J."/>
        </authorList>
    </citation>
    <scope>NUCLEOTIDE SEQUENCE [LARGE SCALE GENOMIC DNA]</scope>
    <source>
        <strain evidence="13">SY62</strain>
    </source>
</reference>
<gene>
    <name evidence="12" type="ORF">PHSY_005366</name>
</gene>
<dbReference type="PROSITE" id="PS51183">
    <property type="entry name" value="JMJN"/>
    <property type="match status" value="1"/>
</dbReference>
<dbReference type="GO" id="GO:0010468">
    <property type="term" value="P:regulation of gene expression"/>
    <property type="evidence" value="ECO:0007669"/>
    <property type="project" value="TreeGrafter"/>
</dbReference>
<dbReference type="PROSITE" id="PS51184">
    <property type="entry name" value="JMJC"/>
    <property type="match status" value="1"/>
</dbReference>
<dbReference type="GeneID" id="24110645"/>
<feature type="coiled-coil region" evidence="7">
    <location>
        <begin position="692"/>
        <end position="746"/>
    </location>
</feature>
<dbReference type="Gene3D" id="3.30.40.10">
    <property type="entry name" value="Zinc/RING finger domain, C3HC4 (zinc finger)"/>
    <property type="match status" value="1"/>
</dbReference>
<keyword evidence="5" id="KW-0862">Zinc</keyword>
<feature type="domain" description="JmjC" evidence="10">
    <location>
        <begin position="514"/>
        <end position="678"/>
    </location>
</feature>
<feature type="compositionally biased region" description="Low complexity" evidence="8">
    <location>
        <begin position="1382"/>
        <end position="1398"/>
    </location>
</feature>
<keyword evidence="3" id="KW-0479">Metal-binding</keyword>
<sequence length="1455" mass="159060">MSIPDTTMITSPTPSTDVAPLPVKASSGTDDVQQTVSNVEHVKVAPTSSTNALPASAASPINTMSPAHAPTESSRHSTPATSAGGSDHAHSTLPTSIDAPTSKLPHDQAAAKSPEPSTPTSQPQPQPQSQSQLHQDEHPLSSIQPAYFYPADGNASSSHDGIPVFEPTMQQFQDFYAFCQAIDSWGMQYGIVKVVPPSEWRDSLPDLRPTSAAASDADTEHDEHADLSKVRIRNAIMQHFTPAGSGVWRQLNTTRSAKVWNAKQWAQMCVSEDQKGPEMERMKWKAQVEGASNGGWGPKTIGTKDGASSAILEEDGVRTRSGKARPSAVPTVAETKINGKRKRADNDNDKLEGAQPDEQPAIPLLAPASPSSPERRSRRVAQTASATARTSPLPASRDASPVKKKNWEAEATTYDEWRAFDYENCWRKEALSQEQLARLKGASSSSTTTEASTSKVDADATADQGEAATAVPSLPSPSDWTPEVCREIESEYWRNLNFGKPPMYGADLSGTLFDERTKHWNVGKLDSVLTRLRLRRKLPGVNTPYLYWGMWRATFAWHVEDMDLYSINYIHFGAPKQWYAIRQSDRQRFESAMAGAFPSDARRCPHFMRHKSYLASPSFLASHGIRPLKLVHNAGEFVITYPFGYHSGFNMGYNCAESVNFALESWLDIGRKANYCHCDMSQNSVRIDVDALLEESKEMEELERKRELRRAKEDAVQAVEEDELEKRRVRNERAKERRRLKKEADEAAAAANPAVPLPFQGGDGFYIDPKQAASSPCVFCPANVETDLVATPAEIESTNSKLKSMSGRHAHRLCASFVPETWVGKHGKAEVVEGIEGIDKARFSLKCQICPNPILQKLYPKIQCTRGKCPRSAHVSCALVEEHGWFIDVCPLETADRLEGKKSPAASSGAAQQTDGLEDGERLVVLCKTHNPLFREAEEARKLEELRERIYALPIPSMVKIKTSGGMFQALMVEIREEEDEIVIEDEGRPSTVKFQQIILDDPVKQEPQAVAIPAAVGAAAGEVNEEVVSEPTKRRRKASEKASANAQAAKEEAMEASVAASDAEAAALPSKKPRRSRGAAVTATATAASGADMTAIQSSPAAKKVGSTDGPAKPKRTRQPKKKVDATEIEATALPPPPMQWPGHPTYSGPQQQQPPQPQQVQAAHAPSKRGPRATYAAQRPSAPQPPLPPQYAEHHAYAHHQHQQYPQQQYGGLNDAPMHRGPSFEGGYQQQYASGFGRSEYGPGGGSPSYAHPGQQQQQQRSSNGHPYNAGPPYQPYQQAPHPSYAPPQRPTTDSSNAVRHPHPSASSTSSPSVMHPASSSTSQYGYISAPVGGYDRTPPLPHPPTYGKPLPHSESPSGGFPDYRGPYNHAAPATLHPAYQQYRGQPQQQQQQQQQQGGGYGGYSYGYPQHQQAGQFRPHHQPQHPQSHGMTHLPNPVYANGAYGQQYSHHQS</sequence>
<feature type="region of interest" description="Disordered" evidence="8">
    <location>
        <begin position="1022"/>
        <end position="1455"/>
    </location>
</feature>
<feature type="compositionally biased region" description="Low complexity" evidence="8">
    <location>
        <begin position="442"/>
        <end position="454"/>
    </location>
</feature>
<dbReference type="GO" id="GO:0008270">
    <property type="term" value="F:zinc ion binding"/>
    <property type="evidence" value="ECO:0007669"/>
    <property type="project" value="UniProtKB-KW"/>
</dbReference>
<evidence type="ECO:0000256" key="4">
    <source>
        <dbReference type="ARBA" id="ARBA00022771"/>
    </source>
</evidence>
<comment type="similarity">
    <text evidence="1">Belongs to the JHDM3 histone demethylase family.</text>
</comment>
<name>R9P8V8_PSEHS</name>
<dbReference type="CDD" id="cd15571">
    <property type="entry name" value="ePHD"/>
    <property type="match status" value="1"/>
</dbReference>
<dbReference type="eggNOG" id="KOG0958">
    <property type="taxonomic scope" value="Eukaryota"/>
</dbReference>
<organism evidence="12 13">
    <name type="scientific">Pseudozyma hubeiensis (strain SY62)</name>
    <name type="common">Yeast</name>
    <dbReference type="NCBI Taxonomy" id="1305764"/>
    <lineage>
        <taxon>Eukaryota</taxon>
        <taxon>Fungi</taxon>
        <taxon>Dikarya</taxon>
        <taxon>Basidiomycota</taxon>
        <taxon>Ustilaginomycotina</taxon>
        <taxon>Ustilaginomycetes</taxon>
        <taxon>Ustilaginales</taxon>
        <taxon>Ustilaginaceae</taxon>
        <taxon>Pseudozyma</taxon>
    </lineage>
</organism>
<dbReference type="InterPro" id="IPR003349">
    <property type="entry name" value="JmjN"/>
</dbReference>
<dbReference type="GO" id="GO:0051864">
    <property type="term" value="F:histone H3K36 demethylase activity"/>
    <property type="evidence" value="ECO:0007669"/>
    <property type="project" value="TreeGrafter"/>
</dbReference>
<dbReference type="OrthoDB" id="9547406at2759"/>
<feature type="compositionally biased region" description="Low complexity" evidence="8">
    <location>
        <begin position="1269"/>
        <end position="1285"/>
    </location>
</feature>
<evidence type="ECO:0000256" key="6">
    <source>
        <dbReference type="ARBA" id="ARBA00049349"/>
    </source>
</evidence>
<dbReference type="PANTHER" id="PTHR10694:SF7">
    <property type="entry name" value="[HISTONE H3]-TRIMETHYL-L-LYSINE(9) DEMETHYLASE"/>
    <property type="match status" value="1"/>
</dbReference>
<evidence type="ECO:0000313" key="13">
    <source>
        <dbReference type="Proteomes" id="UP000014071"/>
    </source>
</evidence>
<dbReference type="InterPro" id="IPR034732">
    <property type="entry name" value="EPHD"/>
</dbReference>
<evidence type="ECO:0000259" key="11">
    <source>
        <dbReference type="PROSITE" id="PS51805"/>
    </source>
</evidence>
<feature type="domain" description="PHD-type" evidence="11">
    <location>
        <begin position="774"/>
        <end position="897"/>
    </location>
</feature>
<dbReference type="Proteomes" id="UP000014071">
    <property type="component" value="Unassembled WGS sequence"/>
</dbReference>
<feature type="compositionally biased region" description="Low complexity" evidence="8">
    <location>
        <begin position="1080"/>
        <end position="1096"/>
    </location>
</feature>
<accession>R9P8V8</accession>
<dbReference type="Pfam" id="PF02375">
    <property type="entry name" value="JmjN"/>
    <property type="match status" value="1"/>
</dbReference>
<evidence type="ECO:0000256" key="5">
    <source>
        <dbReference type="ARBA" id="ARBA00022833"/>
    </source>
</evidence>
<feature type="compositionally biased region" description="Polar residues" evidence="8">
    <location>
        <begin position="46"/>
        <end position="65"/>
    </location>
</feature>
<feature type="region of interest" description="Disordered" evidence="8">
    <location>
        <begin position="438"/>
        <end position="481"/>
    </location>
</feature>
<dbReference type="InterPro" id="IPR013083">
    <property type="entry name" value="Znf_RING/FYVE/PHD"/>
</dbReference>
<feature type="compositionally biased region" description="Low complexity" evidence="8">
    <location>
        <begin position="360"/>
        <end position="372"/>
    </location>
</feature>
<dbReference type="RefSeq" id="XP_012191366.1">
    <property type="nucleotide sequence ID" value="XM_012335976.1"/>
</dbReference>
<feature type="compositionally biased region" description="Polar residues" evidence="8">
    <location>
        <begin position="1"/>
        <end position="16"/>
    </location>
</feature>
<dbReference type="Pfam" id="PF13832">
    <property type="entry name" value="zf-HC5HC2H_2"/>
    <property type="match status" value="1"/>
</dbReference>
<evidence type="ECO:0000256" key="1">
    <source>
        <dbReference type="ARBA" id="ARBA00009711"/>
    </source>
</evidence>
<dbReference type="EC" id="1.14.11.66" evidence="2"/>
<evidence type="ECO:0000259" key="9">
    <source>
        <dbReference type="PROSITE" id="PS51183"/>
    </source>
</evidence>
<evidence type="ECO:0000313" key="12">
    <source>
        <dbReference type="EMBL" id="GAC97779.1"/>
    </source>
</evidence>
<dbReference type="InterPro" id="IPR003347">
    <property type="entry name" value="JmjC_dom"/>
</dbReference>
<dbReference type="PROSITE" id="PS51805">
    <property type="entry name" value="EPHD"/>
    <property type="match status" value="1"/>
</dbReference>
<dbReference type="GO" id="GO:0000785">
    <property type="term" value="C:chromatin"/>
    <property type="evidence" value="ECO:0007669"/>
    <property type="project" value="TreeGrafter"/>
</dbReference>
<comment type="catalytic activity">
    <reaction evidence="6">
        <text>N(6),N(6),N(6)-trimethyl-L-lysyl(9)-[histone H3] + 2 2-oxoglutarate + 2 O2 = N(6)-methyl-L-lysyl(9)-[histone H3] + 2 formaldehyde + 2 succinate + 2 CO2</text>
        <dbReference type="Rhea" id="RHEA:60200"/>
        <dbReference type="Rhea" id="RHEA-COMP:15538"/>
        <dbReference type="Rhea" id="RHEA-COMP:15542"/>
        <dbReference type="ChEBI" id="CHEBI:15379"/>
        <dbReference type="ChEBI" id="CHEBI:16526"/>
        <dbReference type="ChEBI" id="CHEBI:16810"/>
        <dbReference type="ChEBI" id="CHEBI:16842"/>
        <dbReference type="ChEBI" id="CHEBI:30031"/>
        <dbReference type="ChEBI" id="CHEBI:61929"/>
        <dbReference type="ChEBI" id="CHEBI:61961"/>
        <dbReference type="EC" id="1.14.11.66"/>
    </reaction>
</comment>
<feature type="region of interest" description="Disordered" evidence="8">
    <location>
        <begin position="290"/>
        <end position="406"/>
    </location>
</feature>